<dbReference type="InterPro" id="IPR001123">
    <property type="entry name" value="LeuE-type"/>
</dbReference>
<accession>A0A1F5ITN2</accession>
<protein>
    <recommendedName>
        <fullName evidence="9">Lysine transporter LysE</fullName>
    </recommendedName>
</protein>
<proteinExistence type="predicted"/>
<keyword evidence="5 6" id="KW-0472">Membrane</keyword>
<reference evidence="7 8" key="1">
    <citation type="journal article" date="2016" name="Nat. Commun.">
        <title>Thousands of microbial genomes shed light on interconnected biogeochemical processes in an aquifer system.</title>
        <authorList>
            <person name="Anantharaman K."/>
            <person name="Brown C.T."/>
            <person name="Hug L.A."/>
            <person name="Sharon I."/>
            <person name="Castelle C.J."/>
            <person name="Probst A.J."/>
            <person name="Thomas B.C."/>
            <person name="Singh A."/>
            <person name="Wilkins M.J."/>
            <person name="Karaoz U."/>
            <person name="Brodie E.L."/>
            <person name="Williams K.H."/>
            <person name="Hubbard S.S."/>
            <person name="Banfield J.F."/>
        </authorList>
    </citation>
    <scope>NUCLEOTIDE SEQUENCE [LARGE SCALE GENOMIC DNA]</scope>
</reference>
<keyword evidence="3 6" id="KW-0812">Transmembrane</keyword>
<evidence type="ECO:0000313" key="7">
    <source>
        <dbReference type="EMBL" id="OGE19696.1"/>
    </source>
</evidence>
<dbReference type="AlphaFoldDB" id="A0A1F5ITN2"/>
<feature type="transmembrane region" description="Helical" evidence="6">
    <location>
        <begin position="37"/>
        <end position="57"/>
    </location>
</feature>
<name>A0A1F5ITN2_9BACT</name>
<feature type="transmembrane region" description="Helical" evidence="6">
    <location>
        <begin position="6"/>
        <end position="25"/>
    </location>
</feature>
<sequence length="141" mass="15728">MDIIKSTLIGISIGAIPGIIFFEIIRRTLTKGFFSGFLLSLGEFVGNFLVLLLIYFGLSQLFTFKLTNILLYITGTLILGYIGISTFKLTKEDIEKSYNGKKLDRNSFFAGFSIAITNPVAIALWLSLVGSYISERQIKRP</sequence>
<gene>
    <name evidence="7" type="ORF">A2871_03500</name>
</gene>
<feature type="transmembrane region" description="Helical" evidence="6">
    <location>
        <begin position="69"/>
        <end position="87"/>
    </location>
</feature>
<dbReference type="Pfam" id="PF01810">
    <property type="entry name" value="LysE"/>
    <property type="match status" value="1"/>
</dbReference>
<evidence type="ECO:0000256" key="1">
    <source>
        <dbReference type="ARBA" id="ARBA00004651"/>
    </source>
</evidence>
<dbReference type="GO" id="GO:0006865">
    <property type="term" value="P:amino acid transport"/>
    <property type="evidence" value="ECO:0007669"/>
    <property type="project" value="InterPro"/>
</dbReference>
<comment type="subcellular location">
    <subcellularLocation>
        <location evidence="1">Cell membrane</location>
        <topology evidence="1">Multi-pass membrane protein</topology>
    </subcellularLocation>
</comment>
<evidence type="ECO:0008006" key="9">
    <source>
        <dbReference type="Google" id="ProtNLM"/>
    </source>
</evidence>
<dbReference type="PANTHER" id="PTHR38825:SF2">
    <property type="entry name" value="LYSINE TRANSPORTER LYSE"/>
    <property type="match status" value="1"/>
</dbReference>
<evidence type="ECO:0000256" key="6">
    <source>
        <dbReference type="SAM" id="Phobius"/>
    </source>
</evidence>
<evidence type="ECO:0000256" key="2">
    <source>
        <dbReference type="ARBA" id="ARBA00022475"/>
    </source>
</evidence>
<keyword evidence="2" id="KW-1003">Cell membrane</keyword>
<evidence type="ECO:0000256" key="3">
    <source>
        <dbReference type="ARBA" id="ARBA00022692"/>
    </source>
</evidence>
<organism evidence="7 8">
    <name type="scientific">Candidatus Daviesbacteria bacterium RIFCSPHIGHO2_01_FULL_41_23</name>
    <dbReference type="NCBI Taxonomy" id="1797764"/>
    <lineage>
        <taxon>Bacteria</taxon>
        <taxon>Candidatus Daviesiibacteriota</taxon>
    </lineage>
</organism>
<dbReference type="PANTHER" id="PTHR38825">
    <property type="entry name" value="LYSINE EXPORTER PROTEIN (LYSE/YGGA)"/>
    <property type="match status" value="1"/>
</dbReference>
<feature type="transmembrane region" description="Helical" evidence="6">
    <location>
        <begin position="108"/>
        <end position="133"/>
    </location>
</feature>
<keyword evidence="4 6" id="KW-1133">Transmembrane helix</keyword>
<comment type="caution">
    <text evidence="7">The sequence shown here is derived from an EMBL/GenBank/DDBJ whole genome shotgun (WGS) entry which is preliminary data.</text>
</comment>
<dbReference type="Proteomes" id="UP000176336">
    <property type="component" value="Unassembled WGS sequence"/>
</dbReference>
<dbReference type="EMBL" id="MFCR01000002">
    <property type="protein sequence ID" value="OGE19696.1"/>
    <property type="molecule type" value="Genomic_DNA"/>
</dbReference>
<evidence type="ECO:0000313" key="8">
    <source>
        <dbReference type="Proteomes" id="UP000176336"/>
    </source>
</evidence>
<evidence type="ECO:0000256" key="5">
    <source>
        <dbReference type="ARBA" id="ARBA00023136"/>
    </source>
</evidence>
<evidence type="ECO:0000256" key="4">
    <source>
        <dbReference type="ARBA" id="ARBA00022989"/>
    </source>
</evidence>
<dbReference type="GO" id="GO:0005886">
    <property type="term" value="C:plasma membrane"/>
    <property type="evidence" value="ECO:0007669"/>
    <property type="project" value="UniProtKB-SubCell"/>
</dbReference>